<reference evidence="2 3" key="1">
    <citation type="submission" date="2019-07" db="EMBL/GenBank/DDBJ databases">
        <title>Tepidimonas sediminis YIM 72259 draft genome.</title>
        <authorList>
            <person name="Da Costa M.S."/>
            <person name="Froufe H.J.C."/>
            <person name="Egas C."/>
            <person name="Albuquerque L."/>
        </authorList>
    </citation>
    <scope>NUCLEOTIDE SEQUENCE [LARGE SCALE GENOMIC DNA]</scope>
    <source>
        <strain evidence="2 3">YIM 72259</strain>
    </source>
</reference>
<keyword evidence="3" id="KW-1185">Reference proteome</keyword>
<name>A0A554WLC4_9BURK</name>
<organism evidence="2 3">
    <name type="scientific">Tepidimonas sediminis</name>
    <dbReference type="NCBI Taxonomy" id="2588941"/>
    <lineage>
        <taxon>Bacteria</taxon>
        <taxon>Pseudomonadati</taxon>
        <taxon>Pseudomonadota</taxon>
        <taxon>Betaproteobacteria</taxon>
        <taxon>Burkholderiales</taxon>
        <taxon>Tepidimonas</taxon>
    </lineage>
</organism>
<proteinExistence type="predicted"/>
<comment type="caution">
    <text evidence="2">The sequence shown here is derived from an EMBL/GenBank/DDBJ whole genome shotgun (WGS) entry which is preliminary data.</text>
</comment>
<dbReference type="Pfam" id="PF00460">
    <property type="entry name" value="Flg_bb_rod"/>
    <property type="match status" value="1"/>
</dbReference>
<dbReference type="RefSeq" id="WP_342781106.1">
    <property type="nucleotide sequence ID" value="NZ_VJND01000013.1"/>
</dbReference>
<dbReference type="Proteomes" id="UP000320225">
    <property type="component" value="Unassembled WGS sequence"/>
</dbReference>
<dbReference type="InterPro" id="IPR001444">
    <property type="entry name" value="Flag_bb_rod_N"/>
</dbReference>
<evidence type="ECO:0000259" key="1">
    <source>
        <dbReference type="Pfam" id="PF00460"/>
    </source>
</evidence>
<keyword evidence="2" id="KW-0966">Cell projection</keyword>
<dbReference type="EMBL" id="VJND01000013">
    <property type="protein sequence ID" value="TSE24346.1"/>
    <property type="molecule type" value="Genomic_DNA"/>
</dbReference>
<evidence type="ECO:0000313" key="2">
    <source>
        <dbReference type="EMBL" id="TSE24346.1"/>
    </source>
</evidence>
<feature type="domain" description="Flagellar basal body rod protein N-terminal" evidence="1">
    <location>
        <begin position="8"/>
        <end position="36"/>
    </location>
</feature>
<dbReference type="AlphaFoldDB" id="A0A554WLC4"/>
<accession>A0A554WLC4</accession>
<evidence type="ECO:0000313" key="3">
    <source>
        <dbReference type="Proteomes" id="UP000320225"/>
    </source>
</evidence>
<gene>
    <name evidence="2" type="ORF">Tsedi_02000</name>
</gene>
<keyword evidence="2" id="KW-0282">Flagellum</keyword>
<protein>
    <submittedName>
        <fullName evidence="2">Flagellar hook-basal body protein</fullName>
    </submittedName>
</protein>
<sequence length="100" mass="10355">MIGNVSSIATSGMAAAQTRLQAAASNVANLPTEGYRRVEARAEAQPQGGVRAQAERMPVPGADLPADLIEQKMAATAFAANLQVFKAADRMAGSLLDTRA</sequence>
<keyword evidence="2" id="KW-0969">Cilium</keyword>